<evidence type="ECO:0000256" key="1">
    <source>
        <dbReference type="SAM" id="MobiDB-lite"/>
    </source>
</evidence>
<organism evidence="2 3">
    <name type="scientific">Pleuronectes platessa</name>
    <name type="common">European plaice</name>
    <dbReference type="NCBI Taxonomy" id="8262"/>
    <lineage>
        <taxon>Eukaryota</taxon>
        <taxon>Metazoa</taxon>
        <taxon>Chordata</taxon>
        <taxon>Craniata</taxon>
        <taxon>Vertebrata</taxon>
        <taxon>Euteleostomi</taxon>
        <taxon>Actinopterygii</taxon>
        <taxon>Neopterygii</taxon>
        <taxon>Teleostei</taxon>
        <taxon>Neoteleostei</taxon>
        <taxon>Acanthomorphata</taxon>
        <taxon>Carangaria</taxon>
        <taxon>Pleuronectiformes</taxon>
        <taxon>Pleuronectoidei</taxon>
        <taxon>Pleuronectidae</taxon>
        <taxon>Pleuronectes</taxon>
    </lineage>
</organism>
<feature type="compositionally biased region" description="Polar residues" evidence="1">
    <location>
        <begin position="146"/>
        <end position="158"/>
    </location>
</feature>
<proteinExistence type="predicted"/>
<protein>
    <submittedName>
        <fullName evidence="2">Uncharacterized protein</fullName>
    </submittedName>
</protein>
<evidence type="ECO:0000313" key="3">
    <source>
        <dbReference type="Proteomes" id="UP001153269"/>
    </source>
</evidence>
<gene>
    <name evidence="2" type="ORF">PLEPLA_LOCUS48086</name>
</gene>
<dbReference type="Proteomes" id="UP001153269">
    <property type="component" value="Unassembled WGS sequence"/>
</dbReference>
<dbReference type="AlphaFoldDB" id="A0A9N7W2S2"/>
<evidence type="ECO:0000313" key="2">
    <source>
        <dbReference type="EMBL" id="CAB1460235.1"/>
    </source>
</evidence>
<comment type="caution">
    <text evidence="2">The sequence shown here is derived from an EMBL/GenBank/DDBJ whole genome shotgun (WGS) entry which is preliminary data.</text>
</comment>
<dbReference type="EMBL" id="CADEAL010004468">
    <property type="protein sequence ID" value="CAB1460235.1"/>
    <property type="molecule type" value="Genomic_DNA"/>
</dbReference>
<reference evidence="2" key="1">
    <citation type="submission" date="2020-03" db="EMBL/GenBank/DDBJ databases">
        <authorList>
            <person name="Weist P."/>
        </authorList>
    </citation>
    <scope>NUCLEOTIDE SEQUENCE</scope>
</reference>
<sequence>MCSFEEKQVEAPPPPVPNLRSYSVSHRPLVARDVCVSPRLSGHSALLSVPGTRLTCPKVRRENRQFHRRGSGVVAVETAPGGGCVLLVLREVWSLNGFEPRVSLKETEQLKPPSPGRKRTLLGVSEGHNKKLIPPFTGPAAVEGSGVTSLSSCAQKAS</sequence>
<accession>A0A9N7W2S2</accession>
<name>A0A9N7W2S2_PLEPL</name>
<feature type="region of interest" description="Disordered" evidence="1">
    <location>
        <begin position="106"/>
        <end position="158"/>
    </location>
</feature>
<keyword evidence="3" id="KW-1185">Reference proteome</keyword>